<reference evidence="8" key="1">
    <citation type="submission" date="2023-02" db="EMBL/GenBank/DDBJ databases">
        <authorList>
            <person name="Palmer J.M."/>
        </authorList>
    </citation>
    <scope>NUCLEOTIDE SEQUENCE</scope>
    <source>
        <strain evidence="8">FW57</strain>
    </source>
</reference>
<dbReference type="InterPro" id="IPR000620">
    <property type="entry name" value="EamA_dom"/>
</dbReference>
<feature type="transmembrane region" description="Helical" evidence="6">
    <location>
        <begin position="43"/>
        <end position="63"/>
    </location>
</feature>
<keyword evidence="2 6" id="KW-0812">Transmembrane</keyword>
<accession>A0AAD4HWJ9</accession>
<gene>
    <name evidence="8" type="ORF">NEMBOFW57_010108</name>
</gene>
<organism evidence="8 9">
    <name type="scientific">Staphylotrichum longicolle</name>
    <dbReference type="NCBI Taxonomy" id="669026"/>
    <lineage>
        <taxon>Eukaryota</taxon>
        <taxon>Fungi</taxon>
        <taxon>Dikarya</taxon>
        <taxon>Ascomycota</taxon>
        <taxon>Pezizomycotina</taxon>
        <taxon>Sordariomycetes</taxon>
        <taxon>Sordariomycetidae</taxon>
        <taxon>Sordariales</taxon>
        <taxon>Chaetomiaceae</taxon>
        <taxon>Staphylotrichum</taxon>
    </lineage>
</organism>
<feature type="region of interest" description="Disordered" evidence="5">
    <location>
        <begin position="162"/>
        <end position="197"/>
    </location>
</feature>
<feature type="domain" description="EamA" evidence="7">
    <location>
        <begin position="14"/>
        <end position="148"/>
    </location>
</feature>
<feature type="compositionally biased region" description="Acidic residues" evidence="5">
    <location>
        <begin position="399"/>
        <end position="409"/>
    </location>
</feature>
<feature type="transmembrane region" description="Helical" evidence="6">
    <location>
        <begin position="232"/>
        <end position="258"/>
    </location>
</feature>
<name>A0AAD4HWJ9_9PEZI</name>
<dbReference type="GO" id="GO:0016020">
    <property type="term" value="C:membrane"/>
    <property type="evidence" value="ECO:0007669"/>
    <property type="project" value="UniProtKB-SubCell"/>
</dbReference>
<feature type="transmembrane region" description="Helical" evidence="6">
    <location>
        <begin position="75"/>
        <end position="95"/>
    </location>
</feature>
<feature type="transmembrane region" description="Helical" evidence="6">
    <location>
        <begin position="322"/>
        <end position="341"/>
    </location>
</feature>
<evidence type="ECO:0000256" key="3">
    <source>
        <dbReference type="ARBA" id="ARBA00022989"/>
    </source>
</evidence>
<evidence type="ECO:0000256" key="6">
    <source>
        <dbReference type="SAM" id="Phobius"/>
    </source>
</evidence>
<feature type="region of interest" description="Disordered" evidence="5">
    <location>
        <begin position="373"/>
        <end position="421"/>
    </location>
</feature>
<feature type="transmembrane region" description="Helical" evidence="6">
    <location>
        <begin position="137"/>
        <end position="157"/>
    </location>
</feature>
<feature type="transmembrane region" description="Helical" evidence="6">
    <location>
        <begin position="290"/>
        <end position="310"/>
    </location>
</feature>
<evidence type="ECO:0000256" key="1">
    <source>
        <dbReference type="ARBA" id="ARBA00004141"/>
    </source>
</evidence>
<proteinExistence type="predicted"/>
<dbReference type="SUPFAM" id="SSF103481">
    <property type="entry name" value="Multidrug resistance efflux transporter EmrE"/>
    <property type="match status" value="1"/>
</dbReference>
<dbReference type="Pfam" id="PF00892">
    <property type="entry name" value="EamA"/>
    <property type="match status" value="1"/>
</dbReference>
<evidence type="ECO:0000256" key="5">
    <source>
        <dbReference type="SAM" id="MobiDB-lite"/>
    </source>
</evidence>
<feature type="transmembrane region" description="Helical" evidence="6">
    <location>
        <begin position="12"/>
        <end position="31"/>
    </location>
</feature>
<dbReference type="PANTHER" id="PTHR22911">
    <property type="entry name" value="ACYL-MALONYL CONDENSING ENZYME-RELATED"/>
    <property type="match status" value="1"/>
</dbReference>
<comment type="caution">
    <text evidence="8">The sequence shown here is derived from an EMBL/GenBank/DDBJ whole genome shotgun (WGS) entry which is preliminary data.</text>
</comment>
<sequence>MTASLGSFWKENRAVVLVAVAQFFGAVMNVAARLLEEEGMHPLQILFSRMIMTTLLACLYMWWYKVPDFPLGAKAMRFALVVRGVTGFFGIYGMWYSMMFLPLAEATVITFLAPMLAGYICHVLLKDPFTRREQLAFLLALAGVILIARPISLFGSAPSTTTTTITTTPPPAPDPSSFPANSTTTTSTTATTTPEEATPPQRLLAILVALLGVLGGAAALSSIRYIGTRAHALITVTYFTICSTLASAAALLLAPLLFQSIGQTPDPGTDGAVSSSSSRLSFSGVLPASAYGWFLLGTVGLCGFVMQFMVTLGLGKERSNRAAAMAYTQMVFAAGFDRWVFGHSMGVASLVGCGVIVGSALWVVLWKKEETGRGKGSREEGDDVEGGRGGEEGTPMLDVDAEDGSDCEEDRGVTFGARINR</sequence>
<dbReference type="Proteomes" id="UP001197093">
    <property type="component" value="Unassembled WGS sequence"/>
</dbReference>
<keyword evidence="9" id="KW-1185">Reference proteome</keyword>
<dbReference type="InterPro" id="IPR037185">
    <property type="entry name" value="EmrE-like"/>
</dbReference>
<keyword evidence="3 6" id="KW-1133">Transmembrane helix</keyword>
<feature type="transmembrane region" description="Helical" evidence="6">
    <location>
        <begin position="203"/>
        <end position="220"/>
    </location>
</feature>
<evidence type="ECO:0000256" key="4">
    <source>
        <dbReference type="ARBA" id="ARBA00023136"/>
    </source>
</evidence>
<evidence type="ECO:0000313" key="9">
    <source>
        <dbReference type="Proteomes" id="UP001197093"/>
    </source>
</evidence>
<comment type="subcellular location">
    <subcellularLocation>
        <location evidence="1">Membrane</location>
        <topology evidence="1">Multi-pass membrane protein</topology>
    </subcellularLocation>
</comment>
<feature type="compositionally biased region" description="Basic and acidic residues" evidence="5">
    <location>
        <begin position="373"/>
        <end position="391"/>
    </location>
</feature>
<feature type="transmembrane region" description="Helical" evidence="6">
    <location>
        <begin position="107"/>
        <end position="125"/>
    </location>
</feature>
<dbReference type="PANTHER" id="PTHR22911:SF6">
    <property type="entry name" value="SOLUTE CARRIER FAMILY 35 MEMBER G1"/>
    <property type="match status" value="1"/>
</dbReference>
<keyword evidence="4 6" id="KW-0472">Membrane</keyword>
<evidence type="ECO:0000256" key="2">
    <source>
        <dbReference type="ARBA" id="ARBA00022692"/>
    </source>
</evidence>
<dbReference type="EMBL" id="JAHCVI010000005">
    <property type="protein sequence ID" value="KAG7285480.1"/>
    <property type="molecule type" value="Genomic_DNA"/>
</dbReference>
<feature type="transmembrane region" description="Helical" evidence="6">
    <location>
        <begin position="347"/>
        <end position="366"/>
    </location>
</feature>
<protein>
    <recommendedName>
        <fullName evidence="7">EamA domain-containing protein</fullName>
    </recommendedName>
</protein>
<evidence type="ECO:0000259" key="7">
    <source>
        <dbReference type="Pfam" id="PF00892"/>
    </source>
</evidence>
<evidence type="ECO:0000313" key="8">
    <source>
        <dbReference type="EMBL" id="KAG7285480.1"/>
    </source>
</evidence>
<feature type="compositionally biased region" description="Low complexity" evidence="5">
    <location>
        <begin position="177"/>
        <end position="197"/>
    </location>
</feature>
<dbReference type="AlphaFoldDB" id="A0AAD4HWJ9"/>